<organism evidence="8 9">
    <name type="scientific">Candidatus Gottesmanbacteria bacterium GW2011_GWC2_39_8</name>
    <dbReference type="NCBI Taxonomy" id="1618450"/>
    <lineage>
        <taxon>Bacteria</taxon>
        <taxon>Candidatus Gottesmaniibacteriota</taxon>
    </lineage>
</organism>
<evidence type="ECO:0000256" key="2">
    <source>
        <dbReference type="ARBA" id="ARBA00022475"/>
    </source>
</evidence>
<keyword evidence="2" id="KW-1003">Cell membrane</keyword>
<protein>
    <submittedName>
        <fullName evidence="8">Glycosyl transferase, family 2</fullName>
    </submittedName>
</protein>
<dbReference type="GO" id="GO:0016757">
    <property type="term" value="F:glycosyltransferase activity"/>
    <property type="evidence" value="ECO:0007669"/>
    <property type="project" value="UniProtKB-KW"/>
</dbReference>
<dbReference type="InterPro" id="IPR001173">
    <property type="entry name" value="Glyco_trans_2-like"/>
</dbReference>
<comment type="caution">
    <text evidence="8">The sequence shown here is derived from an EMBL/GenBank/DDBJ whole genome shotgun (WGS) entry which is preliminary data.</text>
</comment>
<dbReference type="AlphaFoldDB" id="A0A0G0Q102"/>
<feature type="domain" description="Glycosyltransferase 2-like" evidence="7">
    <location>
        <begin position="7"/>
        <end position="165"/>
    </location>
</feature>
<keyword evidence="5 6" id="KW-0472">Membrane</keyword>
<dbReference type="Gene3D" id="3.90.550.10">
    <property type="entry name" value="Spore Coat Polysaccharide Biosynthesis Protein SpsA, Chain A"/>
    <property type="match status" value="1"/>
</dbReference>
<keyword evidence="3" id="KW-0328">Glycosyltransferase</keyword>
<feature type="transmembrane region" description="Helical" evidence="6">
    <location>
        <begin position="265"/>
        <end position="285"/>
    </location>
</feature>
<proteinExistence type="predicted"/>
<evidence type="ECO:0000256" key="3">
    <source>
        <dbReference type="ARBA" id="ARBA00022676"/>
    </source>
</evidence>
<dbReference type="InterPro" id="IPR029044">
    <property type="entry name" value="Nucleotide-diphossugar_trans"/>
</dbReference>
<evidence type="ECO:0000256" key="1">
    <source>
        <dbReference type="ARBA" id="ARBA00004236"/>
    </source>
</evidence>
<evidence type="ECO:0000256" key="6">
    <source>
        <dbReference type="SAM" id="Phobius"/>
    </source>
</evidence>
<comment type="subcellular location">
    <subcellularLocation>
        <location evidence="1">Cell membrane</location>
    </subcellularLocation>
</comment>
<dbReference type="EMBL" id="LBXN01000086">
    <property type="protein sequence ID" value="KKR31051.1"/>
    <property type="molecule type" value="Genomic_DNA"/>
</dbReference>
<dbReference type="PANTHER" id="PTHR43646">
    <property type="entry name" value="GLYCOSYLTRANSFERASE"/>
    <property type="match status" value="1"/>
</dbReference>
<dbReference type="Pfam" id="PF00535">
    <property type="entry name" value="Glycos_transf_2"/>
    <property type="match status" value="1"/>
</dbReference>
<dbReference type="PANTHER" id="PTHR43646:SF2">
    <property type="entry name" value="GLYCOSYLTRANSFERASE 2-LIKE DOMAIN-CONTAINING PROTEIN"/>
    <property type="match status" value="1"/>
</dbReference>
<gene>
    <name evidence="8" type="ORF">UT63_C0086G0003</name>
</gene>
<reference evidence="8 9" key="1">
    <citation type="journal article" date="2015" name="Nature">
        <title>rRNA introns, odd ribosomes, and small enigmatic genomes across a large radiation of phyla.</title>
        <authorList>
            <person name="Brown C.T."/>
            <person name="Hug L.A."/>
            <person name="Thomas B.C."/>
            <person name="Sharon I."/>
            <person name="Castelle C.J."/>
            <person name="Singh A."/>
            <person name="Wilkins M.J."/>
            <person name="Williams K.H."/>
            <person name="Banfield J.F."/>
        </authorList>
    </citation>
    <scope>NUCLEOTIDE SEQUENCE [LARGE SCALE GENOMIC DNA]</scope>
</reference>
<keyword evidence="6" id="KW-0812">Transmembrane</keyword>
<feature type="transmembrane region" description="Helical" evidence="6">
    <location>
        <begin position="292"/>
        <end position="315"/>
    </location>
</feature>
<accession>A0A0G0Q102</accession>
<evidence type="ECO:0000313" key="8">
    <source>
        <dbReference type="EMBL" id="KKR31051.1"/>
    </source>
</evidence>
<feature type="transmembrane region" description="Helical" evidence="6">
    <location>
        <begin position="240"/>
        <end position="259"/>
    </location>
</feature>
<sequence>MADTYFTIIIPAYNEAEHIRRCIESLKTNDNKKIKYEIIVVDNGSTDGTVEIVRELGIRIIENTEGQRKSIGTLRNIGARVSRSDILAFLDADIIVPDNLLQIAQKYFCDGFKGALGFIVNVPSSAGWVGRIWGNPLRLNRGKVINVDFLTGRNIFINRDVFERIQGFNEILITGEDKDLTFRVLRAGFRAISVPDVAVVHLGYDKSLWVFLKKEFWRQGSSLQLAKQWGFSFRTLRNPILSCWHILLLFMIILSILYLNIPFTLSLIFIWIFPSAFLTFSTAGLKRPFIFLLPLFLLTFLRWNISGLALFVQLLRGIPFRNG</sequence>
<dbReference type="GO" id="GO:0005886">
    <property type="term" value="C:plasma membrane"/>
    <property type="evidence" value="ECO:0007669"/>
    <property type="project" value="UniProtKB-SubCell"/>
</dbReference>
<name>A0A0G0Q102_9BACT</name>
<keyword evidence="4 8" id="KW-0808">Transferase</keyword>
<dbReference type="SUPFAM" id="SSF53448">
    <property type="entry name" value="Nucleotide-diphospho-sugar transferases"/>
    <property type="match status" value="1"/>
</dbReference>
<dbReference type="Proteomes" id="UP000034539">
    <property type="component" value="Unassembled WGS sequence"/>
</dbReference>
<evidence type="ECO:0000256" key="4">
    <source>
        <dbReference type="ARBA" id="ARBA00022679"/>
    </source>
</evidence>
<keyword evidence="6" id="KW-1133">Transmembrane helix</keyword>
<evidence type="ECO:0000256" key="5">
    <source>
        <dbReference type="ARBA" id="ARBA00023136"/>
    </source>
</evidence>
<evidence type="ECO:0000259" key="7">
    <source>
        <dbReference type="Pfam" id="PF00535"/>
    </source>
</evidence>
<evidence type="ECO:0000313" key="9">
    <source>
        <dbReference type="Proteomes" id="UP000034539"/>
    </source>
</evidence>